<dbReference type="AlphaFoldDB" id="M1P3U0"/>
<sequence length="300" mass="33722">MLQRSSHQSCPLHKRVSSSVEAFAPLPSVAMKVMSVVADPETTAKELETVLQGDISLVTAVLKLANSAFYGLRRQVISLRHALLLLGRSEVQGLVLSRVMFQAFKVPKGLQKDVMAGVWRHSLECALAAEYVAEQCGEEGSVYFLGGMLHDIGKLLILQQFSTEIEDLEHYSRLAKKEGVEVETALLGCGHNELGSQLLHRWMFPTLLVEMVQSHHDYDEIRVYERPVQVLIIADLLSRWAVLKNLEGDSEEQRDSLSVLLQRCGAESKIIPDKTILAEMESGFRQRLQERKELLEMLML</sequence>
<dbReference type="PANTHER" id="PTHR33525">
    <property type="match status" value="1"/>
</dbReference>
<feature type="domain" description="HDOD" evidence="1">
    <location>
        <begin position="23"/>
        <end position="218"/>
    </location>
</feature>
<evidence type="ECO:0000259" key="1">
    <source>
        <dbReference type="PROSITE" id="PS51833"/>
    </source>
</evidence>
<name>M1P3U0_DESSD</name>
<dbReference type="STRING" id="1167006.UWK_01590"/>
<organism evidence="2 3">
    <name type="scientific">Desulfocapsa sulfexigens (strain DSM 10523 / SB164P1)</name>
    <dbReference type="NCBI Taxonomy" id="1167006"/>
    <lineage>
        <taxon>Bacteria</taxon>
        <taxon>Pseudomonadati</taxon>
        <taxon>Thermodesulfobacteriota</taxon>
        <taxon>Desulfobulbia</taxon>
        <taxon>Desulfobulbales</taxon>
        <taxon>Desulfocapsaceae</taxon>
        <taxon>Desulfocapsa</taxon>
    </lineage>
</organism>
<dbReference type="NCBIfam" id="TIGR00277">
    <property type="entry name" value="HDIG"/>
    <property type="match status" value="1"/>
</dbReference>
<proteinExistence type="predicted"/>
<dbReference type="KEGG" id="dsf:UWK_01590"/>
<dbReference type="PANTHER" id="PTHR33525:SF3">
    <property type="entry name" value="RIBONUCLEASE Y"/>
    <property type="match status" value="1"/>
</dbReference>
<dbReference type="InterPro" id="IPR006675">
    <property type="entry name" value="HDIG_dom"/>
</dbReference>
<dbReference type="PROSITE" id="PS51833">
    <property type="entry name" value="HDOD"/>
    <property type="match status" value="1"/>
</dbReference>
<reference evidence="3" key="1">
    <citation type="journal article" date="2013" name="Stand. Genomic Sci.">
        <title>Complete genome sequence of Desulfocapsa sulfexigens, a marine deltaproteobacterium specialized in disproportionating inorganic sulfur compounds.</title>
        <authorList>
            <person name="Finster K.W."/>
            <person name="Kjeldsen K.U."/>
            <person name="Kube M."/>
            <person name="Reinhardt R."/>
            <person name="Mussmann M."/>
            <person name="Amann R."/>
            <person name="Schreiber L."/>
        </authorList>
    </citation>
    <scope>NUCLEOTIDE SEQUENCE [LARGE SCALE GENOMIC DNA]</scope>
    <source>
        <strain evidence="3">DSM 10523 / SB164P1</strain>
    </source>
</reference>
<dbReference type="RefSeq" id="WP_015403839.1">
    <property type="nucleotide sequence ID" value="NC_020304.1"/>
</dbReference>
<dbReference type="Gene3D" id="1.10.3210.10">
    <property type="entry name" value="Hypothetical protein af1432"/>
    <property type="match status" value="1"/>
</dbReference>
<evidence type="ECO:0000313" key="3">
    <source>
        <dbReference type="Proteomes" id="UP000011721"/>
    </source>
</evidence>
<dbReference type="SUPFAM" id="SSF109604">
    <property type="entry name" value="HD-domain/PDEase-like"/>
    <property type="match status" value="1"/>
</dbReference>
<dbReference type="eggNOG" id="COG1639">
    <property type="taxonomic scope" value="Bacteria"/>
</dbReference>
<dbReference type="EMBL" id="CP003985">
    <property type="protein sequence ID" value="AGF78148.1"/>
    <property type="molecule type" value="Genomic_DNA"/>
</dbReference>
<dbReference type="InterPro" id="IPR013976">
    <property type="entry name" value="HDOD"/>
</dbReference>
<gene>
    <name evidence="2" type="ordered locus">UWK_01590</name>
</gene>
<dbReference type="Pfam" id="PF08668">
    <property type="entry name" value="HDOD"/>
    <property type="match status" value="1"/>
</dbReference>
<dbReference type="Proteomes" id="UP000011721">
    <property type="component" value="Chromosome"/>
</dbReference>
<dbReference type="InterPro" id="IPR052340">
    <property type="entry name" value="RNase_Y/CdgJ"/>
</dbReference>
<protein>
    <submittedName>
        <fullName evidence="2">Putative domain HDIG-containing protein</fullName>
    </submittedName>
</protein>
<accession>M1P3U0</accession>
<dbReference type="HOGENOM" id="CLU_048246_4_0_7"/>
<keyword evidence="3" id="KW-1185">Reference proteome</keyword>
<dbReference type="CDD" id="cd00077">
    <property type="entry name" value="HDc"/>
    <property type="match status" value="1"/>
</dbReference>
<evidence type="ECO:0000313" key="2">
    <source>
        <dbReference type="EMBL" id="AGF78148.1"/>
    </source>
</evidence>
<dbReference type="InterPro" id="IPR003607">
    <property type="entry name" value="HD/PDEase_dom"/>
</dbReference>